<evidence type="ECO:0000259" key="2">
    <source>
        <dbReference type="Pfam" id="PF08549"/>
    </source>
</evidence>
<dbReference type="InterPro" id="IPR013859">
    <property type="entry name" value="Ssr4_N"/>
</dbReference>
<evidence type="ECO:0008006" key="6">
    <source>
        <dbReference type="Google" id="ProtNLM"/>
    </source>
</evidence>
<gene>
    <name evidence="4" type="ORF">BGHDH14_bgh00706</name>
</gene>
<evidence type="ECO:0000256" key="1">
    <source>
        <dbReference type="SAM" id="MobiDB-lite"/>
    </source>
</evidence>
<sequence length="711" mass="79618">MNDPSQGIQRELLPHIHLLSTYRFPQFPQIHPEKISEWLQAAPKISRDQAPFYWTYLDRPQDMTILLVWQSMALGPEFPSDGYIWTPQEMAFQIQVEGGYTLEMYQQKAGYAPGEPMATHTRRRYRLLPPRMPGQQAVQPDPCLWIVHYSTAEPSERIPSNLIPVDLRVQQTMSTRQYLHSQGQIVHKEFMLHDRTNWPSIAFPRNRPQGYSMYGQNVPPARIPQTMAYPPQHNSVGPPAKRIRTQITPVKGVPQGVPNPQEIEEEEDTSRGDIFDHITPREISMVRYKQNHEWMEEIVSSPYPMNRIVPADLGLGIRGELSPLTDGIFDAPLDPDKDVVKHNYVGKLDPEKAEEFRKRVDDQVVQSNNEMEKMKLKHEKRLHKLKKGSIFRTAEKELRSAVFDSTDISPKILQLDGHAEEAEPEETEALIEARRQVSDIIAQVETSVGRKINTVCELIRIQDGGFEEAIEVIPTLPDPGSPRISAPIVEKDYNQSQGLSNEGSLDINNMSVGILDYNTGMPSNLNPTENQHFSTSQNHLQGYPNTATQLTQQNQYSNNSNNTSINQDGSQGMRTITSQSEAWVSVPHGDVILNENQKSQLPTQILPQVPIASSTPTKFNGFPEYHPSPNEFGDLGDLDPSADALAGFGEEGSLGDLGMDIDIDVGGDLDALAQVSAFGDAFTTHNNASGDSQGGGHVIRNTDGSKEDDIF</sequence>
<name>N1J9F0_BLUG1</name>
<keyword evidence="5" id="KW-1185">Reference proteome</keyword>
<dbReference type="InterPro" id="IPR046464">
    <property type="entry name" value="SWI-SNF_Ssr4_C"/>
</dbReference>
<dbReference type="Pfam" id="PF08549">
    <property type="entry name" value="SWI-SNF_Ssr4_N"/>
    <property type="match status" value="1"/>
</dbReference>
<dbReference type="Proteomes" id="UP000015441">
    <property type="component" value="Unassembled WGS sequence"/>
</dbReference>
<protein>
    <recommendedName>
        <fullName evidence="6">DUF1750-domain-containing protein</fullName>
    </recommendedName>
</protein>
<feature type="region of interest" description="Disordered" evidence="1">
    <location>
        <begin position="686"/>
        <end position="711"/>
    </location>
</feature>
<dbReference type="OrthoDB" id="5321006at2759"/>
<proteinExistence type="predicted"/>
<evidence type="ECO:0000313" key="5">
    <source>
        <dbReference type="Proteomes" id="UP000015441"/>
    </source>
</evidence>
<dbReference type="STRING" id="546991.N1J9F0"/>
<dbReference type="GO" id="GO:0006338">
    <property type="term" value="P:chromatin remodeling"/>
    <property type="evidence" value="ECO:0007669"/>
    <property type="project" value="InterPro"/>
</dbReference>
<reference evidence="4 5" key="1">
    <citation type="journal article" date="2010" name="Science">
        <title>Genome expansion and gene loss in powdery mildew fungi reveal tradeoffs in extreme parasitism.</title>
        <authorList>
            <person name="Spanu P.D."/>
            <person name="Abbott J.C."/>
            <person name="Amselem J."/>
            <person name="Burgis T.A."/>
            <person name="Soanes D.M."/>
            <person name="Stueber K."/>
            <person name="Ver Loren van Themaat E."/>
            <person name="Brown J.K.M."/>
            <person name="Butcher S.A."/>
            <person name="Gurr S.J."/>
            <person name="Lebrun M.-H."/>
            <person name="Ridout C.J."/>
            <person name="Schulze-Lefert P."/>
            <person name="Talbot N.J."/>
            <person name="Ahmadinejad N."/>
            <person name="Ametz C."/>
            <person name="Barton G.R."/>
            <person name="Benjdia M."/>
            <person name="Bidzinski P."/>
            <person name="Bindschedler L.V."/>
            <person name="Both M."/>
            <person name="Brewer M.T."/>
            <person name="Cadle-Davidson L."/>
            <person name="Cadle-Davidson M.M."/>
            <person name="Collemare J."/>
            <person name="Cramer R."/>
            <person name="Frenkel O."/>
            <person name="Godfrey D."/>
            <person name="Harriman J."/>
            <person name="Hoede C."/>
            <person name="King B.C."/>
            <person name="Klages S."/>
            <person name="Kleemann J."/>
            <person name="Knoll D."/>
            <person name="Koti P.S."/>
            <person name="Kreplak J."/>
            <person name="Lopez-Ruiz F.J."/>
            <person name="Lu X."/>
            <person name="Maekawa T."/>
            <person name="Mahanil S."/>
            <person name="Micali C."/>
            <person name="Milgroom M.G."/>
            <person name="Montana G."/>
            <person name="Noir S."/>
            <person name="O'Connell R.J."/>
            <person name="Oberhaensli S."/>
            <person name="Parlange F."/>
            <person name="Pedersen C."/>
            <person name="Quesneville H."/>
            <person name="Reinhardt R."/>
            <person name="Rott M."/>
            <person name="Sacristan S."/>
            <person name="Schmidt S.M."/>
            <person name="Schoen M."/>
            <person name="Skamnioti P."/>
            <person name="Sommer H."/>
            <person name="Stephens A."/>
            <person name="Takahara H."/>
            <person name="Thordal-Christensen H."/>
            <person name="Vigouroux M."/>
            <person name="Wessling R."/>
            <person name="Wicker T."/>
            <person name="Panstruga R."/>
        </authorList>
    </citation>
    <scope>NUCLEOTIDE SEQUENCE [LARGE SCALE GENOMIC DNA]</scope>
    <source>
        <strain evidence="4">DH14</strain>
    </source>
</reference>
<evidence type="ECO:0000313" key="4">
    <source>
        <dbReference type="EMBL" id="CCU76214.1"/>
    </source>
</evidence>
<dbReference type="AlphaFoldDB" id="N1J9F0"/>
<dbReference type="eggNOG" id="ENOG502S7WA">
    <property type="taxonomic scope" value="Eukaryota"/>
</dbReference>
<accession>N1J9F0</accession>
<comment type="caution">
    <text evidence="4">The sequence shown here is derived from an EMBL/GenBank/DDBJ whole genome shotgun (WGS) entry which is preliminary data.</text>
</comment>
<feature type="domain" description="SWI/SNF and RSC complexes subunit Ssr4 N-terminal" evidence="2">
    <location>
        <begin position="2"/>
        <end position="214"/>
    </location>
</feature>
<dbReference type="InParanoid" id="N1J9F0"/>
<organism evidence="4 5">
    <name type="scientific">Blumeria graminis f. sp. hordei (strain DH14)</name>
    <name type="common">Barley powdery mildew</name>
    <name type="synonym">Oidium monilioides f. sp. hordei</name>
    <dbReference type="NCBI Taxonomy" id="546991"/>
    <lineage>
        <taxon>Eukaryota</taxon>
        <taxon>Fungi</taxon>
        <taxon>Dikarya</taxon>
        <taxon>Ascomycota</taxon>
        <taxon>Pezizomycotina</taxon>
        <taxon>Leotiomycetes</taxon>
        <taxon>Erysiphales</taxon>
        <taxon>Erysiphaceae</taxon>
        <taxon>Blumeria</taxon>
        <taxon>Blumeria hordei</taxon>
    </lineage>
</organism>
<dbReference type="HOGENOM" id="CLU_013398_1_0_1"/>
<dbReference type="EMBL" id="CAUH01002265">
    <property type="protein sequence ID" value="CCU76214.1"/>
    <property type="molecule type" value="Genomic_DNA"/>
</dbReference>
<evidence type="ECO:0000259" key="3">
    <source>
        <dbReference type="Pfam" id="PF20497"/>
    </source>
</evidence>
<feature type="domain" description="SWI/SNF and RSC complexes subunit Ssr4 C-terminal" evidence="3">
    <location>
        <begin position="263"/>
        <end position="688"/>
    </location>
</feature>
<dbReference type="Pfam" id="PF20497">
    <property type="entry name" value="SWI-SNF_Ssr4_C"/>
    <property type="match status" value="1"/>
</dbReference>